<organism evidence="3 4">
    <name type="scientific">Hypholoma sublateritium (strain FD-334 SS-4)</name>
    <dbReference type="NCBI Taxonomy" id="945553"/>
    <lineage>
        <taxon>Eukaryota</taxon>
        <taxon>Fungi</taxon>
        <taxon>Dikarya</taxon>
        <taxon>Basidiomycota</taxon>
        <taxon>Agaricomycotina</taxon>
        <taxon>Agaricomycetes</taxon>
        <taxon>Agaricomycetidae</taxon>
        <taxon>Agaricales</taxon>
        <taxon>Agaricineae</taxon>
        <taxon>Strophariaceae</taxon>
        <taxon>Hypholoma</taxon>
    </lineage>
</organism>
<dbReference type="PANTHER" id="PTHR36578:SF1">
    <property type="entry name" value="APPLE DOMAIN-CONTAINING PROTEIN"/>
    <property type="match status" value="1"/>
</dbReference>
<keyword evidence="2" id="KW-0732">Signal</keyword>
<protein>
    <recommendedName>
        <fullName evidence="5">Apple domain-containing protein</fullName>
    </recommendedName>
</protein>
<dbReference type="EMBL" id="KN817551">
    <property type="protein sequence ID" value="KJA22232.1"/>
    <property type="molecule type" value="Genomic_DNA"/>
</dbReference>
<accession>A0A0D2L5V1</accession>
<dbReference type="PANTHER" id="PTHR36578">
    <property type="entry name" value="CHROMOSOME 15, WHOLE GENOME SHOTGUN SEQUENCE"/>
    <property type="match status" value="1"/>
</dbReference>
<dbReference type="Proteomes" id="UP000054270">
    <property type="component" value="Unassembled WGS sequence"/>
</dbReference>
<reference evidence="4" key="1">
    <citation type="submission" date="2014-04" db="EMBL/GenBank/DDBJ databases">
        <title>Evolutionary Origins and Diversification of the Mycorrhizal Mutualists.</title>
        <authorList>
            <consortium name="DOE Joint Genome Institute"/>
            <consortium name="Mycorrhizal Genomics Consortium"/>
            <person name="Kohler A."/>
            <person name="Kuo A."/>
            <person name="Nagy L.G."/>
            <person name="Floudas D."/>
            <person name="Copeland A."/>
            <person name="Barry K.W."/>
            <person name="Cichocki N."/>
            <person name="Veneault-Fourrey C."/>
            <person name="LaButti K."/>
            <person name="Lindquist E.A."/>
            <person name="Lipzen A."/>
            <person name="Lundell T."/>
            <person name="Morin E."/>
            <person name="Murat C."/>
            <person name="Riley R."/>
            <person name="Ohm R."/>
            <person name="Sun H."/>
            <person name="Tunlid A."/>
            <person name="Henrissat B."/>
            <person name="Grigoriev I.V."/>
            <person name="Hibbett D.S."/>
            <person name="Martin F."/>
        </authorList>
    </citation>
    <scope>NUCLEOTIDE SEQUENCE [LARGE SCALE GENOMIC DNA]</scope>
    <source>
        <strain evidence="4">FD-334 SS-4</strain>
    </source>
</reference>
<dbReference type="OrthoDB" id="271448at2759"/>
<feature type="chain" id="PRO_5002257565" description="Apple domain-containing protein" evidence="2">
    <location>
        <begin position="20"/>
        <end position="492"/>
    </location>
</feature>
<dbReference type="AlphaFoldDB" id="A0A0D2L5V1"/>
<evidence type="ECO:0008006" key="5">
    <source>
        <dbReference type="Google" id="ProtNLM"/>
    </source>
</evidence>
<feature type="region of interest" description="Disordered" evidence="1">
    <location>
        <begin position="28"/>
        <end position="48"/>
    </location>
</feature>
<sequence>MYTFTKFLSAVSLAVAASALVTNIVPPASQGAWNDPSDALIPDNTATTDTDSIVSTASIVDQKSGAAGDTDPNQPVPPVTVTAVDGDLTNTTIANLTSTRRRSARSLSRRDPSDYELVFSGSGTGPTDRDASIEGTAYLTFTLVPNSTYNVDACLAFCDSVTDCVFANIFYELNNPGLEVLSSNLKCAVYSDVHTAAEKINFGGQQLAPPPAGLTFIQDSSGYSSKTLVDPADPEGYELVFGPLDGANNAPGYMGFAFLDRYDVNACAALCNTRGADSQGGACQFFNIWRAVVNGVPTTYTCSMYFIVADATTAVNTGQGDLQVTFSRGYKRTNLVIDGGFEGFNECDDFCFDTQDANWIGTSAPGGTLDATIFFFQPYAHSGNAVALLGSATAEDSLPGTLTIAKPLTTIAGNTYSINFFQASAFSGPTLEANAFVDILWNNKIVATITPGFENYVFYQFTVTAVGNDVLAFHGGAAPAWSFIDDISVFQQ</sequence>
<feature type="signal peptide" evidence="2">
    <location>
        <begin position="1"/>
        <end position="19"/>
    </location>
</feature>
<dbReference type="Gene3D" id="2.60.120.260">
    <property type="entry name" value="Galactose-binding domain-like"/>
    <property type="match status" value="1"/>
</dbReference>
<proteinExistence type="predicted"/>
<keyword evidence="4" id="KW-1185">Reference proteome</keyword>
<name>A0A0D2L5V1_HYPSF</name>
<evidence type="ECO:0000256" key="1">
    <source>
        <dbReference type="SAM" id="MobiDB-lite"/>
    </source>
</evidence>
<dbReference type="OMA" id="ANIYYEF"/>
<gene>
    <name evidence="3" type="ORF">HYPSUDRAFT_41120</name>
</gene>
<evidence type="ECO:0000313" key="3">
    <source>
        <dbReference type="EMBL" id="KJA22232.1"/>
    </source>
</evidence>
<evidence type="ECO:0000313" key="4">
    <source>
        <dbReference type="Proteomes" id="UP000054270"/>
    </source>
</evidence>
<evidence type="ECO:0000256" key="2">
    <source>
        <dbReference type="SAM" id="SignalP"/>
    </source>
</evidence>
<dbReference type="STRING" id="945553.A0A0D2L5V1"/>